<dbReference type="GO" id="GO:0043527">
    <property type="term" value="C:tRNA methyltransferase complex"/>
    <property type="evidence" value="ECO:0007669"/>
    <property type="project" value="TreeGrafter"/>
</dbReference>
<dbReference type="GO" id="GO:0036265">
    <property type="term" value="P:RNA (guanine-N7)-methylation"/>
    <property type="evidence" value="ECO:0007669"/>
    <property type="project" value="InterPro"/>
</dbReference>
<accession>A0A067BWU8</accession>
<dbReference type="AlphaFoldDB" id="A0A067BWU8"/>
<feature type="region of interest" description="Disordered" evidence="6">
    <location>
        <begin position="311"/>
        <end position="349"/>
    </location>
</feature>
<evidence type="ECO:0000256" key="5">
    <source>
        <dbReference type="ARBA" id="ARBA00023242"/>
    </source>
</evidence>
<dbReference type="GO" id="GO:0006400">
    <property type="term" value="P:tRNA modification"/>
    <property type="evidence" value="ECO:0007669"/>
    <property type="project" value="TreeGrafter"/>
</dbReference>
<dbReference type="InterPro" id="IPR001680">
    <property type="entry name" value="WD40_rpt"/>
</dbReference>
<dbReference type="InterPro" id="IPR036322">
    <property type="entry name" value="WD40_repeat_dom_sf"/>
</dbReference>
<dbReference type="PANTHER" id="PTHR16288:SF0">
    <property type="entry name" value="TRNA (GUANINE-N(7)-)-METHYLTRANSFERASE NON-CATALYTIC SUBUNIT WDR4"/>
    <property type="match status" value="1"/>
</dbReference>
<dbReference type="InterPro" id="IPR015943">
    <property type="entry name" value="WD40/YVTN_repeat-like_dom_sf"/>
</dbReference>
<dbReference type="GO" id="GO:0005634">
    <property type="term" value="C:nucleus"/>
    <property type="evidence" value="ECO:0007669"/>
    <property type="project" value="UniProtKB-SubCell"/>
</dbReference>
<keyword evidence="5" id="KW-0539">Nucleus</keyword>
<evidence type="ECO:0000313" key="8">
    <source>
        <dbReference type="Proteomes" id="UP000030745"/>
    </source>
</evidence>
<comment type="subcellular location">
    <subcellularLocation>
        <location evidence="1">Nucleus</location>
    </subcellularLocation>
</comment>
<dbReference type="Pfam" id="PF00400">
    <property type="entry name" value="WD40"/>
    <property type="match status" value="1"/>
</dbReference>
<evidence type="ECO:0000256" key="6">
    <source>
        <dbReference type="SAM" id="MobiDB-lite"/>
    </source>
</evidence>
<dbReference type="STRING" id="695850.A0A067BWU8"/>
<dbReference type="RefSeq" id="XP_012207971.1">
    <property type="nucleotide sequence ID" value="XM_012352581.1"/>
</dbReference>
<dbReference type="OrthoDB" id="371245at2759"/>
<evidence type="ECO:0000256" key="4">
    <source>
        <dbReference type="ARBA" id="ARBA00022737"/>
    </source>
</evidence>
<reference evidence="7 8" key="1">
    <citation type="journal article" date="2013" name="PLoS Genet.">
        <title>Distinctive expansion of potential virulence genes in the genome of the oomycete fish pathogen Saprolegnia parasitica.</title>
        <authorList>
            <person name="Jiang R.H."/>
            <person name="de Bruijn I."/>
            <person name="Haas B.J."/>
            <person name="Belmonte R."/>
            <person name="Lobach L."/>
            <person name="Christie J."/>
            <person name="van den Ackerveken G."/>
            <person name="Bottin A."/>
            <person name="Bulone V."/>
            <person name="Diaz-Moreno S.M."/>
            <person name="Dumas B."/>
            <person name="Fan L."/>
            <person name="Gaulin E."/>
            <person name="Govers F."/>
            <person name="Grenville-Briggs L.J."/>
            <person name="Horner N.R."/>
            <person name="Levin J.Z."/>
            <person name="Mammella M."/>
            <person name="Meijer H.J."/>
            <person name="Morris P."/>
            <person name="Nusbaum C."/>
            <person name="Oome S."/>
            <person name="Phillips A.J."/>
            <person name="van Rooyen D."/>
            <person name="Rzeszutek E."/>
            <person name="Saraiva M."/>
            <person name="Secombes C.J."/>
            <person name="Seidl M.F."/>
            <person name="Snel B."/>
            <person name="Stassen J.H."/>
            <person name="Sykes S."/>
            <person name="Tripathy S."/>
            <person name="van den Berg H."/>
            <person name="Vega-Arreguin J.C."/>
            <person name="Wawra S."/>
            <person name="Young S.K."/>
            <person name="Zeng Q."/>
            <person name="Dieguez-Uribeondo J."/>
            <person name="Russ C."/>
            <person name="Tyler B.M."/>
            <person name="van West P."/>
        </authorList>
    </citation>
    <scope>NUCLEOTIDE SEQUENCE [LARGE SCALE GENOMIC DNA]</scope>
    <source>
        <strain evidence="7 8">CBS 223.65</strain>
    </source>
</reference>
<evidence type="ECO:0000256" key="2">
    <source>
        <dbReference type="ARBA" id="ARBA00022574"/>
    </source>
</evidence>
<keyword evidence="2" id="KW-0853">WD repeat</keyword>
<dbReference type="SUPFAM" id="SSF50978">
    <property type="entry name" value="WD40 repeat-like"/>
    <property type="match status" value="1"/>
</dbReference>
<keyword evidence="8" id="KW-1185">Reference proteome</keyword>
<sequence length="349" mass="37386">MLFTAKKSLVACAYGQAIFIYNGASSFLLSTASQVVAIALNAEATLLSVVTQDKKLTVYEMNSTRGEVVSTREVPRNTTSMVAAAYGGKEAILVGGNAGEVNAYPLPDVTAGEKSLLQHTTSIITDVAMSVDGKYLLTADRDEKVRVSHFPATTLVQNYCLGHRQCVRQIATCTVTPSLFVSVGLDDALHLWDVETGALLDAFALDTSDTKHCGLSVCPLTNRIALVRNTDMAVRFFSINADKKIVALPLMLPEASQPSNVIFNESGHVLVGYKAAPFLQQFDIAGETPALKSIAGVDAFAAIAETTVLGDVDEEDGDSDDGELRKKKLKPSHWKSKMPGHKGKETTTE</sequence>
<dbReference type="VEuPathDB" id="FungiDB:SPRG_13207"/>
<feature type="compositionally biased region" description="Acidic residues" evidence="6">
    <location>
        <begin position="311"/>
        <end position="321"/>
    </location>
</feature>
<dbReference type="PANTHER" id="PTHR16288">
    <property type="entry name" value="WD40 REPEAT PROTEIN 4"/>
    <property type="match status" value="1"/>
</dbReference>
<organism evidence="7 8">
    <name type="scientific">Saprolegnia parasitica (strain CBS 223.65)</name>
    <dbReference type="NCBI Taxonomy" id="695850"/>
    <lineage>
        <taxon>Eukaryota</taxon>
        <taxon>Sar</taxon>
        <taxon>Stramenopiles</taxon>
        <taxon>Oomycota</taxon>
        <taxon>Saprolegniomycetes</taxon>
        <taxon>Saprolegniales</taxon>
        <taxon>Saprolegniaceae</taxon>
        <taxon>Saprolegnia</taxon>
    </lineage>
</organism>
<dbReference type="InterPro" id="IPR028884">
    <property type="entry name" value="Trm82"/>
</dbReference>
<evidence type="ECO:0000256" key="3">
    <source>
        <dbReference type="ARBA" id="ARBA00022694"/>
    </source>
</evidence>
<dbReference type="EMBL" id="KK583290">
    <property type="protein sequence ID" value="KDO21315.1"/>
    <property type="molecule type" value="Genomic_DNA"/>
</dbReference>
<keyword evidence="4" id="KW-0677">Repeat</keyword>
<name>A0A067BWU8_SAPPC</name>
<dbReference type="Proteomes" id="UP000030745">
    <property type="component" value="Unassembled WGS sequence"/>
</dbReference>
<evidence type="ECO:0000256" key="1">
    <source>
        <dbReference type="ARBA" id="ARBA00004123"/>
    </source>
</evidence>
<proteinExistence type="predicted"/>
<dbReference type="OMA" id="YEMNSTR"/>
<dbReference type="Gene3D" id="2.130.10.10">
    <property type="entry name" value="YVTN repeat-like/Quinoprotein amine dehydrogenase"/>
    <property type="match status" value="1"/>
</dbReference>
<dbReference type="GO" id="GO:0005829">
    <property type="term" value="C:cytosol"/>
    <property type="evidence" value="ECO:0007669"/>
    <property type="project" value="TreeGrafter"/>
</dbReference>
<gene>
    <name evidence="7" type="ORF">SPRG_13207</name>
</gene>
<feature type="compositionally biased region" description="Basic residues" evidence="6">
    <location>
        <begin position="325"/>
        <end position="341"/>
    </location>
</feature>
<evidence type="ECO:0000313" key="7">
    <source>
        <dbReference type="EMBL" id="KDO21315.1"/>
    </source>
</evidence>
<keyword evidence="3" id="KW-0819">tRNA processing</keyword>
<dbReference type="SMART" id="SM00320">
    <property type="entry name" value="WD40"/>
    <property type="match status" value="3"/>
</dbReference>
<dbReference type="GeneID" id="24135105"/>
<dbReference type="KEGG" id="spar:SPRG_13207"/>
<protein>
    <submittedName>
        <fullName evidence="7">Uncharacterized protein</fullName>
    </submittedName>
</protein>